<reference evidence="15 16" key="1">
    <citation type="submission" date="2024-06" db="EMBL/GenBank/DDBJ databases">
        <title>A chromosome-level genome assembly of beet webworm, Loxostege sticticalis.</title>
        <authorList>
            <person name="Zhang Y."/>
        </authorList>
    </citation>
    <scope>NUCLEOTIDE SEQUENCE [LARGE SCALE GENOMIC DNA]</scope>
    <source>
        <strain evidence="15">AQ028</strain>
        <tissue evidence="15">Male pupae</tissue>
    </source>
</reference>
<dbReference type="GO" id="GO:0005524">
    <property type="term" value="F:ATP binding"/>
    <property type="evidence" value="ECO:0007669"/>
    <property type="project" value="UniProtKB-KW"/>
</dbReference>
<evidence type="ECO:0000256" key="10">
    <source>
        <dbReference type="ARBA" id="ARBA00023223"/>
    </source>
</evidence>
<dbReference type="InterPro" id="IPR020845">
    <property type="entry name" value="AMP-binding_CS"/>
</dbReference>
<dbReference type="Gene3D" id="3.30.300.30">
    <property type="match status" value="1"/>
</dbReference>
<evidence type="ECO:0000259" key="14">
    <source>
        <dbReference type="Pfam" id="PF13193"/>
    </source>
</evidence>
<dbReference type="GO" id="GO:0005777">
    <property type="term" value="C:peroxisome"/>
    <property type="evidence" value="ECO:0007669"/>
    <property type="project" value="UniProtKB-SubCell"/>
</dbReference>
<evidence type="ECO:0000256" key="9">
    <source>
        <dbReference type="ARBA" id="ARBA00023140"/>
    </source>
</evidence>
<dbReference type="Proteomes" id="UP001549921">
    <property type="component" value="Unassembled WGS sequence"/>
</dbReference>
<dbReference type="FunFam" id="3.40.50.12780:FF:000003">
    <property type="entry name" value="Long-chain-fatty-acid--CoA ligase FadD"/>
    <property type="match status" value="1"/>
</dbReference>
<dbReference type="EC" id="1.13.12.7" evidence="3"/>
<comment type="subcellular location">
    <subcellularLocation>
        <location evidence="1">Peroxisome</location>
    </subcellularLocation>
</comment>
<keyword evidence="8" id="KW-0503">Monooxygenase</keyword>
<dbReference type="Gene3D" id="3.40.50.12780">
    <property type="entry name" value="N-terminal domain of ligase-like"/>
    <property type="match status" value="1"/>
</dbReference>
<keyword evidence="5" id="KW-0547">Nucleotide-binding</keyword>
<dbReference type="AlphaFoldDB" id="A0ABD0SUE6"/>
<evidence type="ECO:0000256" key="4">
    <source>
        <dbReference type="ARBA" id="ARBA00019043"/>
    </source>
</evidence>
<evidence type="ECO:0000256" key="7">
    <source>
        <dbReference type="ARBA" id="ARBA00023002"/>
    </source>
</evidence>
<dbReference type="PANTHER" id="PTHR24096:SF422">
    <property type="entry name" value="BCDNA.GH02901"/>
    <property type="match status" value="1"/>
</dbReference>
<evidence type="ECO:0000259" key="13">
    <source>
        <dbReference type="Pfam" id="PF00501"/>
    </source>
</evidence>
<dbReference type="CDD" id="cd05911">
    <property type="entry name" value="Firefly_Luc_like"/>
    <property type="match status" value="1"/>
</dbReference>
<evidence type="ECO:0000256" key="12">
    <source>
        <dbReference type="ARBA" id="ARBA00048497"/>
    </source>
</evidence>
<dbReference type="GO" id="GO:0008218">
    <property type="term" value="P:bioluminescence"/>
    <property type="evidence" value="ECO:0007669"/>
    <property type="project" value="UniProtKB-KW"/>
</dbReference>
<dbReference type="Pfam" id="PF13193">
    <property type="entry name" value="AMP-binding_C"/>
    <property type="match status" value="1"/>
</dbReference>
<evidence type="ECO:0000256" key="1">
    <source>
        <dbReference type="ARBA" id="ARBA00004275"/>
    </source>
</evidence>
<evidence type="ECO:0000313" key="16">
    <source>
        <dbReference type="Proteomes" id="UP001549921"/>
    </source>
</evidence>
<dbReference type="SUPFAM" id="SSF56801">
    <property type="entry name" value="Acetyl-CoA synthetase-like"/>
    <property type="match status" value="1"/>
</dbReference>
<protein>
    <recommendedName>
        <fullName evidence="4">Luciferin 4-monooxygenase</fullName>
        <ecNumber evidence="3">1.13.12.7</ecNumber>
    </recommendedName>
</protein>
<dbReference type="PROSITE" id="PS00455">
    <property type="entry name" value="AMP_BINDING"/>
    <property type="match status" value="1"/>
</dbReference>
<proteinExistence type="inferred from homology"/>
<keyword evidence="11" id="KW-0599">Photoprotein</keyword>
<dbReference type="InterPro" id="IPR045851">
    <property type="entry name" value="AMP-bd_C_sf"/>
</dbReference>
<comment type="caution">
    <text evidence="15">The sequence shown here is derived from an EMBL/GenBank/DDBJ whole genome shotgun (WGS) entry which is preliminary data.</text>
</comment>
<comment type="catalytic activity">
    <reaction evidence="12">
        <text>firefly D-luciferin + ATP + O2 = firefly oxyluciferin + hnu + AMP + CO2 + diphosphate</text>
        <dbReference type="Rhea" id="RHEA:10732"/>
        <dbReference type="ChEBI" id="CHEBI:15379"/>
        <dbReference type="ChEBI" id="CHEBI:16526"/>
        <dbReference type="ChEBI" id="CHEBI:16792"/>
        <dbReference type="ChEBI" id="CHEBI:30212"/>
        <dbReference type="ChEBI" id="CHEBI:30616"/>
        <dbReference type="ChEBI" id="CHEBI:33019"/>
        <dbReference type="ChEBI" id="CHEBI:58038"/>
        <dbReference type="ChEBI" id="CHEBI:456215"/>
        <dbReference type="EC" id="1.13.12.7"/>
    </reaction>
</comment>
<evidence type="ECO:0000256" key="3">
    <source>
        <dbReference type="ARBA" id="ARBA00012532"/>
    </source>
</evidence>
<evidence type="ECO:0000256" key="2">
    <source>
        <dbReference type="ARBA" id="ARBA00006432"/>
    </source>
</evidence>
<evidence type="ECO:0000256" key="6">
    <source>
        <dbReference type="ARBA" id="ARBA00022840"/>
    </source>
</evidence>
<dbReference type="FunFam" id="3.30.300.30:FF:000007">
    <property type="entry name" value="4-coumarate--CoA ligase 2"/>
    <property type="match status" value="1"/>
</dbReference>
<gene>
    <name evidence="15" type="ORF">ABMA28_004138</name>
</gene>
<dbReference type="InterPro" id="IPR025110">
    <property type="entry name" value="AMP-bd_C"/>
</dbReference>
<evidence type="ECO:0000256" key="5">
    <source>
        <dbReference type="ARBA" id="ARBA00022741"/>
    </source>
</evidence>
<dbReference type="GO" id="GO:0004497">
    <property type="term" value="F:monooxygenase activity"/>
    <property type="evidence" value="ECO:0007669"/>
    <property type="project" value="UniProtKB-KW"/>
</dbReference>
<evidence type="ECO:0000256" key="11">
    <source>
        <dbReference type="ARBA" id="ARBA00023262"/>
    </source>
</evidence>
<evidence type="ECO:0000313" key="15">
    <source>
        <dbReference type="EMBL" id="KAL0829359.1"/>
    </source>
</evidence>
<keyword evidence="7" id="KW-0560">Oxidoreductase</keyword>
<keyword evidence="10" id="KW-0455">Luminescence</keyword>
<name>A0ABD0SUE6_LOXSC</name>
<organism evidence="15 16">
    <name type="scientific">Loxostege sticticalis</name>
    <name type="common">Beet webworm moth</name>
    <dbReference type="NCBI Taxonomy" id="481309"/>
    <lineage>
        <taxon>Eukaryota</taxon>
        <taxon>Metazoa</taxon>
        <taxon>Ecdysozoa</taxon>
        <taxon>Arthropoda</taxon>
        <taxon>Hexapoda</taxon>
        <taxon>Insecta</taxon>
        <taxon>Pterygota</taxon>
        <taxon>Neoptera</taxon>
        <taxon>Endopterygota</taxon>
        <taxon>Lepidoptera</taxon>
        <taxon>Glossata</taxon>
        <taxon>Ditrysia</taxon>
        <taxon>Pyraloidea</taxon>
        <taxon>Crambidae</taxon>
        <taxon>Pyraustinae</taxon>
        <taxon>Loxostege</taxon>
    </lineage>
</organism>
<sequence>MTLRRVTKIKRVLECVSNSSKYITRSSSAWTQDKIIKTPYNNIEIPNATLYDYVWQNLEKWPEKTMSVCSESGRGYTYEQAFNLSNAFAANLRLKLKIRDGDTVAVMLPNVPDFPLVAMGILGAGGVISTVNPIYTAHEVHRQLLLSAAKVVITMPETMGVVKEALKIAKLDIPIIVIKTNGDPTPEGALCFNELSEDTHVDKSCLKDVRRTPKDISFMPYSSGTTGMPKGVELSHRNLIANFEQMNDANIKNHSDTTATHQDAVMAVLPFFHIYGASAIMFHKMSVGAKIVTMAKFHPEKYLEALKKFKIDVLYVAPPMLLLMGAHPAGTSETYQYLKSVINGAAPLADSDMRRFLNKVKQEFDFRQAYGLTETSPLVLMPPVGVNNLSTVGYPVSNTEAKVVDENLNNLGPNETGELLVRGPQVMIGYRENPTANSEVFTEDRWFRTGDLVFADDQGQITITDRLKELIKVKGFQVPPAELEAVLRDHPAVIDAAVIGVPHPTKGEAPKAFVVLKSGQKAEANEIKEFVKEKVAPFKKIDEIVFVNSIPKSASGKILRKDLKAQYS</sequence>
<dbReference type="EMBL" id="JBEDNZ010000015">
    <property type="protein sequence ID" value="KAL0829359.1"/>
    <property type="molecule type" value="Genomic_DNA"/>
</dbReference>
<dbReference type="InterPro" id="IPR042099">
    <property type="entry name" value="ANL_N_sf"/>
</dbReference>
<comment type="similarity">
    <text evidence="2">Belongs to the ATP-dependent AMP-binding enzyme family.</text>
</comment>
<keyword evidence="9" id="KW-0576">Peroxisome</keyword>
<dbReference type="PANTHER" id="PTHR24096">
    <property type="entry name" value="LONG-CHAIN-FATTY-ACID--COA LIGASE"/>
    <property type="match status" value="1"/>
</dbReference>
<dbReference type="Pfam" id="PF00501">
    <property type="entry name" value="AMP-binding"/>
    <property type="match status" value="1"/>
</dbReference>
<dbReference type="InterPro" id="IPR000873">
    <property type="entry name" value="AMP-dep_synth/lig_dom"/>
</dbReference>
<feature type="domain" description="AMP-binding enzyme C-terminal" evidence="14">
    <location>
        <begin position="482"/>
        <end position="557"/>
    </location>
</feature>
<keyword evidence="6" id="KW-0067">ATP-binding</keyword>
<evidence type="ECO:0000256" key="8">
    <source>
        <dbReference type="ARBA" id="ARBA00023033"/>
    </source>
</evidence>
<feature type="domain" description="AMP-dependent synthetase/ligase" evidence="13">
    <location>
        <begin position="56"/>
        <end position="430"/>
    </location>
</feature>
<accession>A0ABD0SUE6</accession>